<evidence type="ECO:0000259" key="6">
    <source>
        <dbReference type="PROSITE" id="PS50865"/>
    </source>
</evidence>
<accession>A0A8H6XUQ7</accession>
<dbReference type="Pfam" id="PF01753">
    <property type="entry name" value="zf-MYND"/>
    <property type="match status" value="1"/>
</dbReference>
<evidence type="ECO:0000256" key="4">
    <source>
        <dbReference type="PROSITE-ProRule" id="PRU00134"/>
    </source>
</evidence>
<dbReference type="Gene3D" id="6.10.140.2220">
    <property type="match status" value="1"/>
</dbReference>
<keyword evidence="3" id="KW-0862">Zinc</keyword>
<reference evidence="7" key="1">
    <citation type="submission" date="2020-05" db="EMBL/GenBank/DDBJ databases">
        <title>Mycena genomes resolve the evolution of fungal bioluminescence.</title>
        <authorList>
            <person name="Tsai I.J."/>
        </authorList>
    </citation>
    <scope>NUCLEOTIDE SEQUENCE</scope>
    <source>
        <strain evidence="7">160909Yilan</strain>
    </source>
</reference>
<comment type="caution">
    <text evidence="7">The sequence shown here is derived from an EMBL/GenBank/DDBJ whole genome shotgun (WGS) entry which is preliminary data.</text>
</comment>
<evidence type="ECO:0000256" key="3">
    <source>
        <dbReference type="ARBA" id="ARBA00022833"/>
    </source>
</evidence>
<dbReference type="SUPFAM" id="SSF144232">
    <property type="entry name" value="HIT/MYND zinc finger-like"/>
    <property type="match status" value="1"/>
</dbReference>
<evidence type="ECO:0000256" key="2">
    <source>
        <dbReference type="ARBA" id="ARBA00022771"/>
    </source>
</evidence>
<evidence type="ECO:0000256" key="1">
    <source>
        <dbReference type="ARBA" id="ARBA00022723"/>
    </source>
</evidence>
<evidence type="ECO:0000313" key="8">
    <source>
        <dbReference type="Proteomes" id="UP000623467"/>
    </source>
</evidence>
<gene>
    <name evidence="7" type="ORF">MSAN_01813100</name>
</gene>
<proteinExistence type="predicted"/>
<dbReference type="PROSITE" id="PS50865">
    <property type="entry name" value="ZF_MYND_2"/>
    <property type="match status" value="1"/>
</dbReference>
<name>A0A8H6XUQ7_9AGAR</name>
<dbReference type="Proteomes" id="UP000623467">
    <property type="component" value="Unassembled WGS sequence"/>
</dbReference>
<dbReference type="OrthoDB" id="2915092at2759"/>
<protein>
    <submittedName>
        <fullName evidence="7">MYND-type domain-containing protein</fullName>
    </submittedName>
</protein>
<dbReference type="GO" id="GO:0008270">
    <property type="term" value="F:zinc ion binding"/>
    <property type="evidence" value="ECO:0007669"/>
    <property type="project" value="UniProtKB-KW"/>
</dbReference>
<dbReference type="InterPro" id="IPR002893">
    <property type="entry name" value="Znf_MYND"/>
</dbReference>
<keyword evidence="2 4" id="KW-0863">Zinc-finger</keyword>
<keyword evidence="1" id="KW-0479">Metal-binding</keyword>
<dbReference type="EMBL" id="JACAZH010000018">
    <property type="protein sequence ID" value="KAF7346747.1"/>
    <property type="molecule type" value="Genomic_DNA"/>
</dbReference>
<sequence>MHPALHRDNLRRLPLTMRLAANAAISADRTVADVRRVQGYIATASRTQARWTLPVFYTNLDTAELPDLDTFDTEAPPPDTVSAIGRALVSLYSLYAMKSLEITGADLWPRVWPWARFLHVYRAQLPGSPPDESDFCLSFLSFARLGLDHPGTLTLMMATPWFWYMLAQAWIHLPTISGLRSKLVARNDLTWFLVQDQVTDPANMAQLIEGVGGTLAHLAQLVLLFIDGIVPADEASMDQTLIDYLDRMLTFVGLVEPALQDPFQATAVLGPFGKALLARNIIPILIRAFCSLSNSPAPPTLTALCSCFDLLAGLFLTSDGYATMPEALDAGLLRALVMSAQCSFANDVHEKYYKLYFTLFLPYSLVHYRFLSALAVALHGITHLVDTTAFKQCSTYEMWTEFLSLANERLEVLTTFDSSRSSRNVKACDNLQCSNVDVKNAFRRCSGCLSFYYCSQICQITDWRHGGHREACSSYGTLFLSAKNDEESTARQRSFLRTLVQYDYQKAQSTLLSKQTSFMNAHPGKPFLIIHDYSKGRVKMWIKSVTIVDAVEEFTGVEWKSILSPRSCKRYGNGNPCGWNIPATRNTTLRDPPPNQYLRSRGV</sequence>
<organism evidence="7 8">
    <name type="scientific">Mycena sanguinolenta</name>
    <dbReference type="NCBI Taxonomy" id="230812"/>
    <lineage>
        <taxon>Eukaryota</taxon>
        <taxon>Fungi</taxon>
        <taxon>Dikarya</taxon>
        <taxon>Basidiomycota</taxon>
        <taxon>Agaricomycotina</taxon>
        <taxon>Agaricomycetes</taxon>
        <taxon>Agaricomycetidae</taxon>
        <taxon>Agaricales</taxon>
        <taxon>Marasmiineae</taxon>
        <taxon>Mycenaceae</taxon>
        <taxon>Mycena</taxon>
    </lineage>
</organism>
<evidence type="ECO:0000256" key="5">
    <source>
        <dbReference type="SAM" id="MobiDB-lite"/>
    </source>
</evidence>
<keyword evidence="8" id="KW-1185">Reference proteome</keyword>
<feature type="region of interest" description="Disordered" evidence="5">
    <location>
        <begin position="581"/>
        <end position="603"/>
    </location>
</feature>
<feature type="domain" description="MYND-type" evidence="6">
    <location>
        <begin position="433"/>
        <end position="472"/>
    </location>
</feature>
<dbReference type="AlphaFoldDB" id="A0A8H6XUQ7"/>
<evidence type="ECO:0000313" key="7">
    <source>
        <dbReference type="EMBL" id="KAF7346747.1"/>
    </source>
</evidence>